<dbReference type="RefSeq" id="WP_390212505.1">
    <property type="nucleotide sequence ID" value="NZ_JBHLXJ010000012.1"/>
</dbReference>
<organism evidence="1 2">
    <name type="scientific">Undibacterium danionis</name>
    <dbReference type="NCBI Taxonomy" id="1812100"/>
    <lineage>
        <taxon>Bacteria</taxon>
        <taxon>Pseudomonadati</taxon>
        <taxon>Pseudomonadota</taxon>
        <taxon>Betaproteobacteria</taxon>
        <taxon>Burkholderiales</taxon>
        <taxon>Oxalobacteraceae</taxon>
        <taxon>Undibacterium</taxon>
    </lineage>
</organism>
<comment type="caution">
    <text evidence="1">The sequence shown here is derived from an EMBL/GenBank/DDBJ whole genome shotgun (WGS) entry which is preliminary data.</text>
</comment>
<gene>
    <name evidence="1" type="ORF">ACFFJH_10960</name>
</gene>
<reference evidence="1 2" key="1">
    <citation type="submission" date="2024-09" db="EMBL/GenBank/DDBJ databases">
        <authorList>
            <person name="Sun Q."/>
            <person name="Mori K."/>
        </authorList>
    </citation>
    <scope>NUCLEOTIDE SEQUENCE [LARGE SCALE GENOMIC DNA]</scope>
    <source>
        <strain evidence="1 2">CCM 8677</strain>
    </source>
</reference>
<evidence type="ECO:0000313" key="1">
    <source>
        <dbReference type="EMBL" id="MFC0350327.1"/>
    </source>
</evidence>
<accession>A0ABV6IES3</accession>
<keyword evidence="2" id="KW-1185">Reference proteome</keyword>
<sequence length="47" mass="5231">MNPWRVFLMMVQATGVFIILAATDSGWKDDSCSAKISEVLQRGTIDK</sequence>
<proteinExistence type="predicted"/>
<name>A0ABV6IES3_9BURK</name>
<dbReference type="EMBL" id="JBHLXJ010000012">
    <property type="protein sequence ID" value="MFC0350327.1"/>
    <property type="molecule type" value="Genomic_DNA"/>
</dbReference>
<dbReference type="Proteomes" id="UP001589844">
    <property type="component" value="Unassembled WGS sequence"/>
</dbReference>
<evidence type="ECO:0000313" key="2">
    <source>
        <dbReference type="Proteomes" id="UP001589844"/>
    </source>
</evidence>
<protein>
    <submittedName>
        <fullName evidence="1">Uncharacterized protein</fullName>
    </submittedName>
</protein>